<dbReference type="EMBL" id="VOQF01000005">
    <property type="protein sequence ID" value="TXC91218.1"/>
    <property type="molecule type" value="Genomic_DNA"/>
</dbReference>
<accession>A0A5C6W040</accession>
<reference evidence="2 3" key="1">
    <citation type="journal article" date="2005" name="Int. J. Syst. Evol. Microbiol.">
        <title>Bacillus litoralis sp. nov., isolated from a tidal flat of the Yellow Sea in Korea.</title>
        <authorList>
            <person name="Yoon J.H."/>
            <person name="Oh T.K."/>
        </authorList>
    </citation>
    <scope>NUCLEOTIDE SEQUENCE [LARGE SCALE GENOMIC DNA]</scope>
    <source>
        <strain evidence="2 3">SW-211</strain>
    </source>
</reference>
<name>A0A5C6W040_9BACI</name>
<proteinExistence type="predicted"/>
<dbReference type="InterPro" id="IPR046208">
    <property type="entry name" value="DUF6241"/>
</dbReference>
<dbReference type="AlphaFoldDB" id="A0A5C6W040"/>
<dbReference type="OrthoDB" id="1932566at2"/>
<organism evidence="2 3">
    <name type="scientific">Metabacillus litoralis</name>
    <dbReference type="NCBI Taxonomy" id="152268"/>
    <lineage>
        <taxon>Bacteria</taxon>
        <taxon>Bacillati</taxon>
        <taxon>Bacillota</taxon>
        <taxon>Bacilli</taxon>
        <taxon>Bacillales</taxon>
        <taxon>Bacillaceae</taxon>
        <taxon>Metabacillus</taxon>
    </lineage>
</organism>
<feature type="compositionally biased region" description="Polar residues" evidence="1">
    <location>
        <begin position="1"/>
        <end position="13"/>
    </location>
</feature>
<comment type="caution">
    <text evidence="2">The sequence shown here is derived from an EMBL/GenBank/DDBJ whole genome shotgun (WGS) entry which is preliminary data.</text>
</comment>
<gene>
    <name evidence="2" type="ORF">FS935_09990</name>
</gene>
<evidence type="ECO:0000313" key="2">
    <source>
        <dbReference type="EMBL" id="TXC91218.1"/>
    </source>
</evidence>
<dbReference type="Pfam" id="PF19754">
    <property type="entry name" value="DUF6241"/>
    <property type="match status" value="1"/>
</dbReference>
<evidence type="ECO:0000313" key="3">
    <source>
        <dbReference type="Proteomes" id="UP000321363"/>
    </source>
</evidence>
<evidence type="ECO:0000256" key="1">
    <source>
        <dbReference type="SAM" id="MobiDB-lite"/>
    </source>
</evidence>
<feature type="region of interest" description="Disordered" evidence="1">
    <location>
        <begin position="1"/>
        <end position="43"/>
    </location>
</feature>
<protein>
    <submittedName>
        <fullName evidence="2">Uncharacterized protein</fullName>
    </submittedName>
</protein>
<feature type="compositionally biased region" description="Basic and acidic residues" evidence="1">
    <location>
        <begin position="14"/>
        <end position="27"/>
    </location>
</feature>
<dbReference type="Proteomes" id="UP000321363">
    <property type="component" value="Unassembled WGS sequence"/>
</dbReference>
<keyword evidence="3" id="KW-1185">Reference proteome</keyword>
<dbReference type="RefSeq" id="WP_146948096.1">
    <property type="nucleotide sequence ID" value="NZ_VOQF01000005.1"/>
</dbReference>
<sequence length="149" mass="17021">MIDNQPVSSSQTVEKNDVDNEENKDSSNETIVTENPFGKGTSTLSEEDILNYMHGMSHQKVVAEEKWLHYEMTSERIQYLINEIESGDYENEEKYLSILNKWKEGNFSEADKDHNVIWSLQGGTVGKATGVMSAEQEESYLETYEGKIQ</sequence>